<comment type="cofactor">
    <cofactor evidence="1">
        <name>Mn(2+)</name>
        <dbReference type="ChEBI" id="CHEBI:29035"/>
    </cofactor>
    <text evidence="1">The Mn(2+) ion enhances activity.</text>
</comment>
<dbReference type="InterPro" id="IPR002933">
    <property type="entry name" value="Peptidase_M20"/>
</dbReference>
<accession>A0A5R9EEY1</accession>
<dbReference type="NCBIfam" id="TIGR01891">
    <property type="entry name" value="amidohydrolases"/>
    <property type="match status" value="1"/>
</dbReference>
<dbReference type="PANTHER" id="PTHR11014">
    <property type="entry name" value="PEPTIDASE M20 FAMILY MEMBER"/>
    <property type="match status" value="1"/>
</dbReference>
<evidence type="ECO:0000313" key="3">
    <source>
        <dbReference type="EMBL" id="TLQ48848.1"/>
    </source>
</evidence>
<dbReference type="Gene3D" id="3.40.630.10">
    <property type="entry name" value="Zn peptidases"/>
    <property type="match status" value="1"/>
</dbReference>
<evidence type="ECO:0000256" key="1">
    <source>
        <dbReference type="PIRSR" id="PIRSR005962-1"/>
    </source>
</evidence>
<dbReference type="FunFam" id="3.30.70.360:FF:000020">
    <property type="entry name" value="Peptidase, M20/M25/M40 family"/>
    <property type="match status" value="1"/>
</dbReference>
<reference evidence="3 4" key="1">
    <citation type="submission" date="2019-05" db="EMBL/GenBank/DDBJ databases">
        <title>The metagenome of a microbial culture collection derived from dairy environment covers the genomic content of the human microbiome.</title>
        <authorList>
            <person name="Roder T."/>
            <person name="Wuthrich D."/>
            <person name="Sattari Z."/>
            <person name="Von Ah U."/>
            <person name="Bar C."/>
            <person name="Ronchi F."/>
            <person name="Macpherson A.J."/>
            <person name="Ganal-Vonarburg S.C."/>
            <person name="Bruggmann R."/>
            <person name="Vergeres G."/>
        </authorList>
    </citation>
    <scope>NUCLEOTIDE SEQUENCE [LARGE SCALE GENOMIC DNA]</scope>
    <source>
        <strain evidence="3 4">FAM 24227</strain>
    </source>
</reference>
<dbReference type="AlphaFoldDB" id="A0A5R9EEY1"/>
<feature type="binding site" evidence="1">
    <location>
        <position position="103"/>
    </location>
    <ligand>
        <name>Mn(2+)</name>
        <dbReference type="ChEBI" id="CHEBI:29035"/>
        <label>2</label>
    </ligand>
</feature>
<dbReference type="OrthoDB" id="9776731at2"/>
<keyword evidence="1" id="KW-0464">Manganese</keyword>
<dbReference type="Pfam" id="PF07687">
    <property type="entry name" value="M20_dimer"/>
    <property type="match status" value="1"/>
</dbReference>
<gene>
    <name evidence="3" type="ORF">FEZ33_03505</name>
</gene>
<dbReference type="Gene3D" id="3.30.70.360">
    <property type="match status" value="1"/>
</dbReference>
<keyword evidence="1" id="KW-0479">Metal-binding</keyword>
<organism evidence="3 4">
    <name type="scientific">Ruoffia tabacinasalis</name>
    <dbReference type="NCBI Taxonomy" id="87458"/>
    <lineage>
        <taxon>Bacteria</taxon>
        <taxon>Bacillati</taxon>
        <taxon>Bacillota</taxon>
        <taxon>Bacilli</taxon>
        <taxon>Lactobacillales</taxon>
        <taxon>Aerococcaceae</taxon>
        <taxon>Ruoffia</taxon>
    </lineage>
</organism>
<feature type="binding site" evidence="1">
    <location>
        <position position="139"/>
    </location>
    <ligand>
        <name>Mn(2+)</name>
        <dbReference type="ChEBI" id="CHEBI:29035"/>
        <label>2</label>
    </ligand>
</feature>
<dbReference type="PIRSF" id="PIRSF005962">
    <property type="entry name" value="Pept_M20D_amidohydro"/>
    <property type="match status" value="1"/>
</dbReference>
<dbReference type="InterPro" id="IPR036264">
    <property type="entry name" value="Bact_exopeptidase_dim_dom"/>
</dbReference>
<feature type="binding site" evidence="1">
    <location>
        <position position="105"/>
    </location>
    <ligand>
        <name>Mn(2+)</name>
        <dbReference type="ChEBI" id="CHEBI:29035"/>
        <label>2</label>
    </ligand>
</feature>
<keyword evidence="3" id="KW-0378">Hydrolase</keyword>
<evidence type="ECO:0000259" key="2">
    <source>
        <dbReference type="Pfam" id="PF07687"/>
    </source>
</evidence>
<dbReference type="EMBL" id="VBSP01000007">
    <property type="protein sequence ID" value="TLQ48848.1"/>
    <property type="molecule type" value="Genomic_DNA"/>
</dbReference>
<dbReference type="Proteomes" id="UP000306420">
    <property type="component" value="Unassembled WGS sequence"/>
</dbReference>
<protein>
    <submittedName>
        <fullName evidence="3">Amidohydrolase</fullName>
    </submittedName>
</protein>
<evidence type="ECO:0000313" key="4">
    <source>
        <dbReference type="Proteomes" id="UP000306420"/>
    </source>
</evidence>
<dbReference type="CDD" id="cd08021">
    <property type="entry name" value="M20_Acy1_YhaA-like"/>
    <property type="match status" value="1"/>
</dbReference>
<dbReference type="GO" id="GO:0046872">
    <property type="term" value="F:metal ion binding"/>
    <property type="evidence" value="ECO:0007669"/>
    <property type="project" value="UniProtKB-KW"/>
</dbReference>
<feature type="binding site" evidence="1">
    <location>
        <position position="164"/>
    </location>
    <ligand>
        <name>Mn(2+)</name>
        <dbReference type="ChEBI" id="CHEBI:29035"/>
        <label>2</label>
    </ligand>
</feature>
<dbReference type="SUPFAM" id="SSF53187">
    <property type="entry name" value="Zn-dependent exopeptidases"/>
    <property type="match status" value="1"/>
</dbReference>
<dbReference type="SUPFAM" id="SSF55031">
    <property type="entry name" value="Bacterial exopeptidase dimerisation domain"/>
    <property type="match status" value="1"/>
</dbReference>
<dbReference type="InterPro" id="IPR011650">
    <property type="entry name" value="Peptidase_M20_dimer"/>
</dbReference>
<name>A0A5R9EEY1_9LACT</name>
<sequence>MLEKLLAKIEENKDQMIDIRRYLHENPELSFEEVNTSKYIADFYKDKDVDVQTNVGNHGVKVTIDSGKPGKTLAIRADFDALPIEEATGLPFASKNPGVMHACGHDAHTAYMLIVADALIELKDEFEGKIVIIHQDAEEVPPGGAIGMIKDGVLDGVDNAFGIHVMSNKPYGEIHYVPGEAQNGRAKFVLKVQGVGGHGSSPHEANDAIVAASYFVTAIQTVVSRRLSPFDTGVVTIGSFDGKGSFNAIKDSVVLEGDVRGMSEEVRKKIEDEVKRIIKGLEVMYNVTCELDYANDYPVLYNDPELTEHIGAVLSEANLEDVTEVVKAGPMSPSEDFAYYAKEVPSSFFYVGAAPVDKEAFPHHHPKFDIEEGSMMIAARAMATVVADYFSNDQSENK</sequence>
<feature type="domain" description="Peptidase M20 dimerisation" evidence="2">
    <location>
        <begin position="182"/>
        <end position="279"/>
    </location>
</feature>
<comment type="caution">
    <text evidence="3">The sequence shown here is derived from an EMBL/GenBank/DDBJ whole genome shotgun (WGS) entry which is preliminary data.</text>
</comment>
<feature type="binding site" evidence="1">
    <location>
        <position position="364"/>
    </location>
    <ligand>
        <name>Mn(2+)</name>
        <dbReference type="ChEBI" id="CHEBI:29035"/>
        <label>2</label>
    </ligand>
</feature>
<dbReference type="GO" id="GO:0016787">
    <property type="term" value="F:hydrolase activity"/>
    <property type="evidence" value="ECO:0007669"/>
    <property type="project" value="UniProtKB-KW"/>
</dbReference>
<proteinExistence type="predicted"/>
<dbReference type="PANTHER" id="PTHR11014:SF63">
    <property type="entry name" value="METALLOPEPTIDASE, PUTATIVE (AFU_ORTHOLOGUE AFUA_6G09600)-RELATED"/>
    <property type="match status" value="1"/>
</dbReference>
<dbReference type="RefSeq" id="WP_138404013.1">
    <property type="nucleotide sequence ID" value="NZ_VBSP01000007.1"/>
</dbReference>
<dbReference type="InterPro" id="IPR017439">
    <property type="entry name" value="Amidohydrolase"/>
</dbReference>
<dbReference type="Pfam" id="PF01546">
    <property type="entry name" value="Peptidase_M20"/>
    <property type="match status" value="1"/>
</dbReference>